<dbReference type="InParanoid" id="Q01WK6"/>
<gene>
    <name evidence="8" type="ordered locus">Acid_5002</name>
</gene>
<keyword evidence="2" id="KW-0479">Metal-binding</keyword>
<dbReference type="AlphaFoldDB" id="Q01WK6"/>
<reference evidence="8" key="1">
    <citation type="submission" date="2006-10" db="EMBL/GenBank/DDBJ databases">
        <title>Complete sequence of Solibacter usitatus Ellin6076.</title>
        <authorList>
            <consortium name="US DOE Joint Genome Institute"/>
            <person name="Copeland A."/>
            <person name="Lucas S."/>
            <person name="Lapidus A."/>
            <person name="Barry K."/>
            <person name="Detter J.C."/>
            <person name="Glavina del Rio T."/>
            <person name="Hammon N."/>
            <person name="Israni S."/>
            <person name="Dalin E."/>
            <person name="Tice H."/>
            <person name="Pitluck S."/>
            <person name="Thompson L.S."/>
            <person name="Brettin T."/>
            <person name="Bruce D."/>
            <person name="Han C."/>
            <person name="Tapia R."/>
            <person name="Gilna P."/>
            <person name="Schmutz J."/>
            <person name="Larimer F."/>
            <person name="Land M."/>
            <person name="Hauser L."/>
            <person name="Kyrpides N."/>
            <person name="Mikhailova N."/>
            <person name="Janssen P.H."/>
            <person name="Kuske C.R."/>
            <person name="Richardson P."/>
        </authorList>
    </citation>
    <scope>NUCLEOTIDE SEQUENCE</scope>
    <source>
        <strain evidence="8">Ellin6076</strain>
    </source>
</reference>
<evidence type="ECO:0000256" key="3">
    <source>
        <dbReference type="ARBA" id="ARBA00022801"/>
    </source>
</evidence>
<dbReference type="PANTHER" id="PTHR22726:SF1">
    <property type="entry name" value="METALLOENDOPEPTIDASE OMA1, MITOCHONDRIAL"/>
    <property type="match status" value="1"/>
</dbReference>
<dbReference type="eggNOG" id="COG4783">
    <property type="taxonomic scope" value="Bacteria"/>
</dbReference>
<sequence>MAGRRHDQGMSMLRHAWILVLPVAGLFAQDTSPARGVNFYSIEKEQALGVQLAKEYRRNVTVIEDATVKTYLDDLGQRLAAKAQGPAFTYCFELVSDGGIVLNEPVAFPGGLVFVPTSLIRAAKSEDELAGMLAHAIEHIAARHGTKQATREEIVNQATIPLIYMGGWSGNAIRQGTELALPLGFLKFHRQAELQADTLAVPTMAAAGHDPRALVNYMERALPADAAPPSAMSALPGREVRLNALRKAVESVPANTYPPHDGFAAIQQAVARLDVKPAKVPPRLAPHMAPHLAR</sequence>
<dbReference type="Gene3D" id="3.30.2010.10">
    <property type="entry name" value="Metalloproteases ('zincins'), catalytic domain"/>
    <property type="match status" value="1"/>
</dbReference>
<keyword evidence="3 6" id="KW-0378">Hydrolase</keyword>
<evidence type="ECO:0000256" key="1">
    <source>
        <dbReference type="ARBA" id="ARBA00022670"/>
    </source>
</evidence>
<dbReference type="EMBL" id="CP000473">
    <property type="protein sequence ID" value="ABJ85959.1"/>
    <property type="molecule type" value="Genomic_DNA"/>
</dbReference>
<keyword evidence="4 6" id="KW-0862">Zinc</keyword>
<organism evidence="8">
    <name type="scientific">Solibacter usitatus (strain Ellin6076)</name>
    <dbReference type="NCBI Taxonomy" id="234267"/>
    <lineage>
        <taxon>Bacteria</taxon>
        <taxon>Pseudomonadati</taxon>
        <taxon>Acidobacteriota</taxon>
        <taxon>Terriglobia</taxon>
        <taxon>Bryobacterales</taxon>
        <taxon>Solibacteraceae</taxon>
        <taxon>Candidatus Solibacter</taxon>
    </lineage>
</organism>
<comment type="cofactor">
    <cofactor evidence="6">
        <name>Zn(2+)</name>
        <dbReference type="ChEBI" id="CHEBI:29105"/>
    </cofactor>
    <text evidence="6">Binds 1 zinc ion per subunit.</text>
</comment>
<accession>Q01WK6</accession>
<dbReference type="HOGENOM" id="CLU_946288_0_0_0"/>
<keyword evidence="5 6" id="KW-0482">Metalloprotease</keyword>
<evidence type="ECO:0000256" key="6">
    <source>
        <dbReference type="RuleBase" id="RU003983"/>
    </source>
</evidence>
<evidence type="ECO:0000259" key="7">
    <source>
        <dbReference type="Pfam" id="PF01435"/>
    </source>
</evidence>
<dbReference type="KEGG" id="sus:Acid_5002"/>
<keyword evidence="1 6" id="KW-0645">Protease</keyword>
<feature type="domain" description="Peptidase M48" evidence="7">
    <location>
        <begin position="70"/>
        <end position="248"/>
    </location>
</feature>
<proteinExistence type="inferred from homology"/>
<dbReference type="InterPro" id="IPR051156">
    <property type="entry name" value="Mito/Outer_Membr_Metalloprot"/>
</dbReference>
<dbReference type="GO" id="GO:0046872">
    <property type="term" value="F:metal ion binding"/>
    <property type="evidence" value="ECO:0007669"/>
    <property type="project" value="UniProtKB-KW"/>
</dbReference>
<dbReference type="InterPro" id="IPR001915">
    <property type="entry name" value="Peptidase_M48"/>
</dbReference>
<protein>
    <submittedName>
        <fullName evidence="8">Peptidase M48, Ste24p</fullName>
    </submittedName>
</protein>
<dbReference type="Pfam" id="PF01435">
    <property type="entry name" value="Peptidase_M48"/>
    <property type="match status" value="1"/>
</dbReference>
<comment type="similarity">
    <text evidence="6">Belongs to the peptidase M48 family.</text>
</comment>
<evidence type="ECO:0000256" key="2">
    <source>
        <dbReference type="ARBA" id="ARBA00022723"/>
    </source>
</evidence>
<evidence type="ECO:0000256" key="4">
    <source>
        <dbReference type="ARBA" id="ARBA00022833"/>
    </source>
</evidence>
<name>Q01WK6_SOLUE</name>
<dbReference type="STRING" id="234267.Acid_5002"/>
<evidence type="ECO:0000313" key="8">
    <source>
        <dbReference type="EMBL" id="ABJ85959.1"/>
    </source>
</evidence>
<dbReference type="FunCoup" id="Q01WK6">
    <property type="interactions" value="147"/>
</dbReference>
<dbReference type="PANTHER" id="PTHR22726">
    <property type="entry name" value="METALLOENDOPEPTIDASE OMA1"/>
    <property type="match status" value="1"/>
</dbReference>
<dbReference type="GO" id="GO:0004222">
    <property type="term" value="F:metalloendopeptidase activity"/>
    <property type="evidence" value="ECO:0007669"/>
    <property type="project" value="InterPro"/>
</dbReference>
<dbReference type="GO" id="GO:0016020">
    <property type="term" value="C:membrane"/>
    <property type="evidence" value="ECO:0007669"/>
    <property type="project" value="TreeGrafter"/>
</dbReference>
<dbReference type="GO" id="GO:0051603">
    <property type="term" value="P:proteolysis involved in protein catabolic process"/>
    <property type="evidence" value="ECO:0007669"/>
    <property type="project" value="TreeGrafter"/>
</dbReference>
<evidence type="ECO:0000256" key="5">
    <source>
        <dbReference type="ARBA" id="ARBA00023049"/>
    </source>
</evidence>